<gene>
    <name evidence="1" type="ORF">LCGC14_0523030</name>
</gene>
<evidence type="ECO:0000313" key="1">
    <source>
        <dbReference type="EMBL" id="KKN61312.1"/>
    </source>
</evidence>
<evidence type="ECO:0008006" key="2">
    <source>
        <dbReference type="Google" id="ProtNLM"/>
    </source>
</evidence>
<reference evidence="1" key="1">
    <citation type="journal article" date="2015" name="Nature">
        <title>Complex archaea that bridge the gap between prokaryotes and eukaryotes.</title>
        <authorList>
            <person name="Spang A."/>
            <person name="Saw J.H."/>
            <person name="Jorgensen S.L."/>
            <person name="Zaremba-Niedzwiedzka K."/>
            <person name="Martijn J."/>
            <person name="Lind A.E."/>
            <person name="van Eijk R."/>
            <person name="Schleper C."/>
            <person name="Guy L."/>
            <person name="Ettema T.J."/>
        </authorList>
    </citation>
    <scope>NUCLEOTIDE SEQUENCE</scope>
</reference>
<protein>
    <recommendedName>
        <fullName evidence="2">Phage tail tape measure protein domain-containing protein</fullName>
    </recommendedName>
</protein>
<proteinExistence type="predicted"/>
<name>A0A0F9SGA0_9ZZZZ</name>
<organism evidence="1">
    <name type="scientific">marine sediment metagenome</name>
    <dbReference type="NCBI Taxonomy" id="412755"/>
    <lineage>
        <taxon>unclassified sequences</taxon>
        <taxon>metagenomes</taxon>
        <taxon>ecological metagenomes</taxon>
    </lineage>
</organism>
<dbReference type="AlphaFoldDB" id="A0A0F9SGA0"/>
<accession>A0A0F9SGA0</accession>
<dbReference type="EMBL" id="LAZR01000662">
    <property type="protein sequence ID" value="KKN61312.1"/>
    <property type="molecule type" value="Genomic_DNA"/>
</dbReference>
<comment type="caution">
    <text evidence="1">The sequence shown here is derived from an EMBL/GenBank/DDBJ whole genome shotgun (WGS) entry which is preliminary data.</text>
</comment>
<sequence>MALSVTEFIDHLKELFESGSSLDEIKEKFGSLSTEIEGIGDIAEAAARKASKFGKSISSGIEEGSVAGKKILGLYRDITLSMKEAGYSAEGLGISMLALAPKVITGLRPFETLGDISSDASKVTAQMGDLTDKLAKAGMLPGPLAYAADLIKVGEAAKNMENQMIMNMAAAGQLDDMMGSMGGTFEGMSRKVLQFSDLTADIGSAMGLTAKQTAGLANEFMKVPDIFDQTVKAGQGAEEEFHMLDAAIRVARGTGQDYADVQEDIITMTQKFGATVQDSVETISRMYSATQSIGLSMQDMRRYVKDTGEQFKFFGDNSSAALDIMARFGPALKDSGLGPAAVTQIVQGFTTGVAQMDVAQSAFLASQTGIGGGGLRGGLEIEQMLAEGKADEVAQKVEEAIKRLSGGKIMSRKEAIAGGPGASAQFEFQRSLLQQGPFGKLAGSKQEAAKLLEALASGDRGALKDKLAGGSEALEATMERGTDLAKSQNDILIKGNNELSKIANWQSVTAEQARRTAVGVEGLLAGPAFASNLQVASKGLSQSKLVTGEGITGGPSPAEFAENLVTSVSSEIGVLNNLLRKGLSRVGIEMPTPTVPGIEQLPEVPEQPIQPGQPEPTPTIPILPPALGATGAPTIPLLPAEVVAVGVNEQAVATAQAAEQGQEQQGQRGQQSANEITIRVVTGMSEKEVVKVITLSLDEFGNLLKDNAFHDTMTGVSI</sequence>